<comment type="caution">
    <text evidence="1">The sequence shown here is derived from an EMBL/GenBank/DDBJ whole genome shotgun (WGS) entry which is preliminary data.</text>
</comment>
<dbReference type="EMBL" id="JBDJPC010000009">
    <property type="protein sequence ID" value="KAL1490869.1"/>
    <property type="molecule type" value="Genomic_DNA"/>
</dbReference>
<dbReference type="AlphaFoldDB" id="A0ABD1E877"/>
<evidence type="ECO:0000313" key="2">
    <source>
        <dbReference type="Proteomes" id="UP001566132"/>
    </source>
</evidence>
<name>A0ABD1E877_HYPHA</name>
<protein>
    <submittedName>
        <fullName evidence="1">Uncharacterized protein</fullName>
    </submittedName>
</protein>
<accession>A0ABD1E877</accession>
<keyword evidence="2" id="KW-1185">Reference proteome</keyword>
<evidence type="ECO:0000313" key="1">
    <source>
        <dbReference type="EMBL" id="KAL1490869.1"/>
    </source>
</evidence>
<proteinExistence type="predicted"/>
<gene>
    <name evidence="1" type="ORF">ABEB36_011554</name>
</gene>
<dbReference type="Proteomes" id="UP001566132">
    <property type="component" value="Unassembled WGS sequence"/>
</dbReference>
<reference evidence="1 2" key="1">
    <citation type="submission" date="2024-05" db="EMBL/GenBank/DDBJ databases">
        <title>Genetic variation in Jamaican populations of the coffee berry borer (Hypothenemus hampei).</title>
        <authorList>
            <person name="Errbii M."/>
            <person name="Myrie A."/>
        </authorList>
    </citation>
    <scope>NUCLEOTIDE SEQUENCE [LARGE SCALE GENOMIC DNA]</scope>
    <source>
        <strain evidence="1">JA-Hopewell-2020-01-JO</strain>
        <tissue evidence="1">Whole body</tissue>
    </source>
</reference>
<sequence>MDGVAFAKILGGTKTTFIVDERKNALELNVTIPELRIKYAERFPKQLSIRNHGGIVQQLSIGLRMDHYRTRQYLHRIVNDPWRECGEIEDINSYFF</sequence>
<organism evidence="1 2">
    <name type="scientific">Hypothenemus hampei</name>
    <name type="common">Coffee berry borer</name>
    <dbReference type="NCBI Taxonomy" id="57062"/>
    <lineage>
        <taxon>Eukaryota</taxon>
        <taxon>Metazoa</taxon>
        <taxon>Ecdysozoa</taxon>
        <taxon>Arthropoda</taxon>
        <taxon>Hexapoda</taxon>
        <taxon>Insecta</taxon>
        <taxon>Pterygota</taxon>
        <taxon>Neoptera</taxon>
        <taxon>Endopterygota</taxon>
        <taxon>Coleoptera</taxon>
        <taxon>Polyphaga</taxon>
        <taxon>Cucujiformia</taxon>
        <taxon>Curculionidae</taxon>
        <taxon>Scolytinae</taxon>
        <taxon>Hypothenemus</taxon>
    </lineage>
</organism>